<accession>A0A2U1NWT4</accession>
<name>A0A2U1NWT4_ARTAN</name>
<proteinExistence type="predicted"/>
<feature type="compositionally biased region" description="Basic residues" evidence="1">
    <location>
        <begin position="41"/>
        <end position="56"/>
    </location>
</feature>
<comment type="caution">
    <text evidence="3">The sequence shown here is derived from an EMBL/GenBank/DDBJ whole genome shotgun (WGS) entry which is preliminary data.</text>
</comment>
<keyword evidence="2" id="KW-0472">Membrane</keyword>
<evidence type="ECO:0000256" key="2">
    <source>
        <dbReference type="SAM" id="Phobius"/>
    </source>
</evidence>
<evidence type="ECO:0000313" key="3">
    <source>
        <dbReference type="EMBL" id="PWA77961.1"/>
    </source>
</evidence>
<feature type="region of interest" description="Disordered" evidence="1">
    <location>
        <begin position="1"/>
        <end position="69"/>
    </location>
</feature>
<keyword evidence="4" id="KW-1185">Reference proteome</keyword>
<dbReference type="Proteomes" id="UP000245207">
    <property type="component" value="Unassembled WGS sequence"/>
</dbReference>
<evidence type="ECO:0008006" key="5">
    <source>
        <dbReference type="Google" id="ProtNLM"/>
    </source>
</evidence>
<organism evidence="3 4">
    <name type="scientific">Artemisia annua</name>
    <name type="common">Sweet wormwood</name>
    <dbReference type="NCBI Taxonomy" id="35608"/>
    <lineage>
        <taxon>Eukaryota</taxon>
        <taxon>Viridiplantae</taxon>
        <taxon>Streptophyta</taxon>
        <taxon>Embryophyta</taxon>
        <taxon>Tracheophyta</taxon>
        <taxon>Spermatophyta</taxon>
        <taxon>Magnoliopsida</taxon>
        <taxon>eudicotyledons</taxon>
        <taxon>Gunneridae</taxon>
        <taxon>Pentapetalae</taxon>
        <taxon>asterids</taxon>
        <taxon>campanulids</taxon>
        <taxon>Asterales</taxon>
        <taxon>Asteraceae</taxon>
        <taxon>Asteroideae</taxon>
        <taxon>Anthemideae</taxon>
        <taxon>Artemisiinae</taxon>
        <taxon>Artemisia</taxon>
    </lineage>
</organism>
<feature type="region of interest" description="Disordered" evidence="1">
    <location>
        <begin position="82"/>
        <end position="101"/>
    </location>
</feature>
<protein>
    <recommendedName>
        <fullName evidence="5">DUF4283 domain-containing protein</fullName>
    </recommendedName>
</protein>
<feature type="compositionally biased region" description="Polar residues" evidence="1">
    <location>
        <begin position="423"/>
        <end position="461"/>
    </location>
</feature>
<gene>
    <name evidence="3" type="ORF">CTI12_AA221320</name>
</gene>
<feature type="transmembrane region" description="Helical" evidence="2">
    <location>
        <begin position="742"/>
        <end position="762"/>
    </location>
</feature>
<feature type="transmembrane region" description="Helical" evidence="2">
    <location>
        <begin position="783"/>
        <end position="806"/>
    </location>
</feature>
<keyword evidence="2" id="KW-0812">Transmembrane</keyword>
<feature type="compositionally biased region" description="Low complexity" evidence="1">
    <location>
        <begin position="58"/>
        <end position="69"/>
    </location>
</feature>
<dbReference type="EMBL" id="PKPP01002053">
    <property type="protein sequence ID" value="PWA77961.1"/>
    <property type="molecule type" value="Genomic_DNA"/>
</dbReference>
<evidence type="ECO:0000313" key="4">
    <source>
        <dbReference type="Proteomes" id="UP000245207"/>
    </source>
</evidence>
<feature type="region of interest" description="Disordered" evidence="1">
    <location>
        <begin position="420"/>
        <end position="461"/>
    </location>
</feature>
<keyword evidence="2" id="KW-1133">Transmembrane helix</keyword>
<reference evidence="3 4" key="1">
    <citation type="journal article" date="2018" name="Mol. Plant">
        <title>The genome of Artemisia annua provides insight into the evolution of Asteraceae family and artemisinin biosynthesis.</title>
        <authorList>
            <person name="Shen Q."/>
            <person name="Zhang L."/>
            <person name="Liao Z."/>
            <person name="Wang S."/>
            <person name="Yan T."/>
            <person name="Shi P."/>
            <person name="Liu M."/>
            <person name="Fu X."/>
            <person name="Pan Q."/>
            <person name="Wang Y."/>
            <person name="Lv Z."/>
            <person name="Lu X."/>
            <person name="Zhang F."/>
            <person name="Jiang W."/>
            <person name="Ma Y."/>
            <person name="Chen M."/>
            <person name="Hao X."/>
            <person name="Li L."/>
            <person name="Tang Y."/>
            <person name="Lv G."/>
            <person name="Zhou Y."/>
            <person name="Sun X."/>
            <person name="Brodelius P.E."/>
            <person name="Rose J.K.C."/>
            <person name="Tang K."/>
        </authorList>
    </citation>
    <scope>NUCLEOTIDE SEQUENCE [LARGE SCALE GENOMIC DNA]</scope>
    <source>
        <strain evidence="4">cv. Huhao1</strain>
        <tissue evidence="3">Leaf</tissue>
    </source>
</reference>
<evidence type="ECO:0000256" key="1">
    <source>
        <dbReference type="SAM" id="MobiDB-lite"/>
    </source>
</evidence>
<feature type="region of interest" description="Disordered" evidence="1">
    <location>
        <begin position="466"/>
        <end position="485"/>
    </location>
</feature>
<sequence length="808" mass="88640">MPIESTEPPDVISDEFRTPTGITSEDLHHRPIFPNVEIKNPRSRGRPKGTKNHPRKGIIQAQSPGSASAGAGAILKRLRNSKVNGLGRSRSESSPMVPVNGKRLIPSNVPVDDVLTKVLDKMAHDKNIAKQMVFREGIKYDGLSGKKVFKSDSNCLIGGNDGSFIKNPFVPVDIKPDVSSNGVVDKEGMDCSVDPCLVSNTTSKLNMADVEHVGVENSRKANKDGSEVVDKGHGFVFGDMQNGKGILNKPTIGLTKVQFGPSLFYNSNSVWASSKAGVNALKADNALNIDSFAEKLKKGVEDRELQMNFVPQFVSKGSDVLVEVSAEDELPHVLEIEYPQIGMRPARIGKLDVKYQWQPPQCTHCKTFGHKTVLCKVRPKTEAEMADKVVASVETGIDNVGSRSNVAKGDEEGFIAVGKKNKPASQGHNQQGNMQRNNANSRQYSGRNVQMSNRVSGGNTRTYGSRMGPNQQNSYGNQKQQGNVKNKGVNVSTSVLKQGNKGGTKSNDSGHKMVGNLVQKPPLSSKYNENFKPKVLVRGSGSKGDSVSAMVEDLPVSNTFQAFDDHDMVDKENEFINGTDVEYTNVVWPKLKLEVDEVMKSGKYPSMAVKTDWSLAQLDYFFKNCSKYGMEPYIEEEDVESDNEGMAASMKPEFVDNDGPGDSDIGAKQSDVNVWCKDIPGFSMFSVASKLKLLKKPLRKLKYSQGDLAAKVHSVKEQLCRVQADMVNVGNLSLCEPMHSSIWLWPGQIVPGGIGFWAVIAARGMWFYFISHLLCNLSRYSRVLLFLALFPKHVLGMSFELTYMGLSI</sequence>
<dbReference type="AlphaFoldDB" id="A0A2U1NWT4"/>